<dbReference type="SUPFAM" id="SSF56219">
    <property type="entry name" value="DNase I-like"/>
    <property type="match status" value="1"/>
</dbReference>
<dbReference type="InterPro" id="IPR051916">
    <property type="entry name" value="GPI-anchor_lipid_remodeler"/>
</dbReference>
<keyword evidence="2" id="KW-0378">Hydrolase</keyword>
<dbReference type="GO" id="GO:0006506">
    <property type="term" value="P:GPI anchor biosynthetic process"/>
    <property type="evidence" value="ECO:0007669"/>
    <property type="project" value="TreeGrafter"/>
</dbReference>
<dbReference type="Gene3D" id="3.60.10.10">
    <property type="entry name" value="Endonuclease/exonuclease/phosphatase"/>
    <property type="match status" value="1"/>
</dbReference>
<reference evidence="2 3" key="1">
    <citation type="submission" date="2019-03" db="EMBL/GenBank/DDBJ databases">
        <title>Genomic Encyclopedia of Type Strains, Phase III (KMG-III): the genomes of soil and plant-associated and newly described type strains.</title>
        <authorList>
            <person name="Whitman W."/>
        </authorList>
    </citation>
    <scope>NUCLEOTIDE SEQUENCE [LARGE SCALE GENOMIC DNA]</scope>
    <source>
        <strain evidence="2 3">CGMCC 1.7660</strain>
    </source>
</reference>
<dbReference type="PANTHER" id="PTHR14859:SF15">
    <property type="entry name" value="ENDONUCLEASE_EXONUCLEASE_PHOSPHATASE DOMAIN-CONTAINING PROTEIN"/>
    <property type="match status" value="1"/>
</dbReference>
<keyword evidence="2" id="KW-0269">Exonuclease</keyword>
<organism evidence="2 3">
    <name type="scientific">Dongia mobilis</name>
    <dbReference type="NCBI Taxonomy" id="578943"/>
    <lineage>
        <taxon>Bacteria</taxon>
        <taxon>Pseudomonadati</taxon>
        <taxon>Pseudomonadota</taxon>
        <taxon>Alphaproteobacteria</taxon>
        <taxon>Rhodospirillales</taxon>
        <taxon>Dongiaceae</taxon>
        <taxon>Dongia</taxon>
    </lineage>
</organism>
<keyword evidence="3" id="KW-1185">Reference proteome</keyword>
<dbReference type="GO" id="GO:0004527">
    <property type="term" value="F:exonuclease activity"/>
    <property type="evidence" value="ECO:0007669"/>
    <property type="project" value="UniProtKB-KW"/>
</dbReference>
<dbReference type="RefSeq" id="WP_243735571.1">
    <property type="nucleotide sequence ID" value="NZ_SNYW01000007.1"/>
</dbReference>
<dbReference type="EMBL" id="SNYW01000007">
    <property type="protein sequence ID" value="TDQ82998.1"/>
    <property type="molecule type" value="Genomic_DNA"/>
</dbReference>
<dbReference type="Pfam" id="PF03372">
    <property type="entry name" value="Exo_endo_phos"/>
    <property type="match status" value="1"/>
</dbReference>
<dbReference type="Proteomes" id="UP000295783">
    <property type="component" value="Unassembled WGS sequence"/>
</dbReference>
<dbReference type="GO" id="GO:0004519">
    <property type="term" value="F:endonuclease activity"/>
    <property type="evidence" value="ECO:0007669"/>
    <property type="project" value="UniProtKB-KW"/>
</dbReference>
<comment type="caution">
    <text evidence="2">The sequence shown here is derived from an EMBL/GenBank/DDBJ whole genome shotgun (WGS) entry which is preliminary data.</text>
</comment>
<proteinExistence type="predicted"/>
<dbReference type="PANTHER" id="PTHR14859">
    <property type="entry name" value="CALCOFLUOR WHITE HYPERSENSITIVE PROTEIN PRECURSOR"/>
    <property type="match status" value="1"/>
</dbReference>
<name>A0A4R6WSL1_9PROT</name>
<sequence>MLLVTYNIQWGRGRDDVIDLARIARTIADADIIALQEVERHWRPETGDQPEQFAALFPEHFWAFGAAVDIDGSSRRADGRVVNIRRQYGNLILSRWPIVSVRSWALSKYPVHGHMNDQSILLETVIAAPGGAFRFYNTHLNYLAAEQRRQQVEEVLAVIADAPRQGPVVVGDGLEDDTMAEVGGLIPGQPRPDMPAPAILTGDFNMDCSSAEYIRIVGGRDPNYGRLFAADRLADALTVAGVPEGEGITFPEKDGEAAQRIDHFFVTYDLVGGVRRGWIDADADGSDHQPVWLELDRSGTGR</sequence>
<dbReference type="InterPro" id="IPR005135">
    <property type="entry name" value="Endo/exonuclease/phosphatase"/>
</dbReference>
<keyword evidence="2" id="KW-0540">Nuclease</keyword>
<keyword evidence="2" id="KW-0255">Endonuclease</keyword>
<protein>
    <submittedName>
        <fullName evidence="2">Endonuclease/exonuclease/phosphatase family metal-dependent hydrolase</fullName>
    </submittedName>
</protein>
<dbReference type="InterPro" id="IPR036691">
    <property type="entry name" value="Endo/exonu/phosph_ase_sf"/>
</dbReference>
<feature type="domain" description="Endonuclease/exonuclease/phosphatase" evidence="1">
    <location>
        <begin position="4"/>
        <end position="288"/>
    </location>
</feature>
<evidence type="ECO:0000313" key="3">
    <source>
        <dbReference type="Proteomes" id="UP000295783"/>
    </source>
</evidence>
<dbReference type="GO" id="GO:0016020">
    <property type="term" value="C:membrane"/>
    <property type="evidence" value="ECO:0007669"/>
    <property type="project" value="GOC"/>
</dbReference>
<evidence type="ECO:0000259" key="1">
    <source>
        <dbReference type="Pfam" id="PF03372"/>
    </source>
</evidence>
<accession>A0A4R6WSL1</accession>
<dbReference type="AlphaFoldDB" id="A0A4R6WSL1"/>
<evidence type="ECO:0000313" key="2">
    <source>
        <dbReference type="EMBL" id="TDQ82998.1"/>
    </source>
</evidence>
<gene>
    <name evidence="2" type="ORF">A8950_1280</name>
</gene>